<evidence type="ECO:0000313" key="10">
    <source>
        <dbReference type="Proteomes" id="UP000492821"/>
    </source>
</evidence>
<feature type="domain" description="Arf-GAP" evidence="9">
    <location>
        <begin position="464"/>
        <end position="589"/>
    </location>
</feature>
<evidence type="ECO:0000259" key="9">
    <source>
        <dbReference type="PROSITE" id="PS50115"/>
    </source>
</evidence>
<dbReference type="CDD" id="cd13250">
    <property type="entry name" value="PH_ACAP"/>
    <property type="match status" value="1"/>
</dbReference>
<evidence type="ECO:0000256" key="6">
    <source>
        <dbReference type="PROSITE-ProRule" id="PRU00288"/>
    </source>
</evidence>
<dbReference type="PANTHER" id="PTHR23180">
    <property type="entry name" value="CENTAURIN/ARF"/>
    <property type="match status" value="1"/>
</dbReference>
<dbReference type="Gene3D" id="1.20.1270.60">
    <property type="entry name" value="Arfaptin homology (AH) domain/BAR domain"/>
    <property type="match status" value="1"/>
</dbReference>
<dbReference type="Pfam" id="PF01412">
    <property type="entry name" value="ArfGap"/>
    <property type="match status" value="1"/>
</dbReference>
<evidence type="ECO:0000256" key="5">
    <source>
        <dbReference type="PROSITE-ProRule" id="PRU00023"/>
    </source>
</evidence>
<feature type="region of interest" description="Disordered" evidence="7">
    <location>
        <begin position="399"/>
        <end position="457"/>
    </location>
</feature>
<dbReference type="PROSITE" id="PS50297">
    <property type="entry name" value="ANK_REP_REGION"/>
    <property type="match status" value="1"/>
</dbReference>
<evidence type="ECO:0000256" key="1">
    <source>
        <dbReference type="ARBA" id="ARBA00022468"/>
    </source>
</evidence>
<dbReference type="InterPro" id="IPR011993">
    <property type="entry name" value="PH-like_dom_sf"/>
</dbReference>
<dbReference type="InterPro" id="IPR001164">
    <property type="entry name" value="ArfGAP_dom"/>
</dbReference>
<dbReference type="PRINTS" id="PR00405">
    <property type="entry name" value="REVINTRACTNG"/>
</dbReference>
<dbReference type="SUPFAM" id="SSF57863">
    <property type="entry name" value="ArfGap/RecO-like zinc finger"/>
    <property type="match status" value="1"/>
</dbReference>
<feature type="domain" description="PH" evidence="8">
    <location>
        <begin position="273"/>
        <end position="370"/>
    </location>
</feature>
<organism evidence="10 11">
    <name type="scientific">Panagrellus redivivus</name>
    <name type="common">Microworm</name>
    <dbReference type="NCBI Taxonomy" id="6233"/>
    <lineage>
        <taxon>Eukaryota</taxon>
        <taxon>Metazoa</taxon>
        <taxon>Ecdysozoa</taxon>
        <taxon>Nematoda</taxon>
        <taxon>Chromadorea</taxon>
        <taxon>Rhabditida</taxon>
        <taxon>Tylenchina</taxon>
        <taxon>Panagrolaimomorpha</taxon>
        <taxon>Panagrolaimoidea</taxon>
        <taxon>Panagrolaimidae</taxon>
        <taxon>Panagrellus</taxon>
    </lineage>
</organism>
<keyword evidence="1" id="KW-0343">GTPase activation</keyword>
<dbReference type="SUPFAM" id="SSF48403">
    <property type="entry name" value="Ankyrin repeat"/>
    <property type="match status" value="1"/>
</dbReference>
<dbReference type="InterPro" id="IPR004148">
    <property type="entry name" value="BAR_dom"/>
</dbReference>
<dbReference type="Pfam" id="PF12796">
    <property type="entry name" value="Ank_2"/>
    <property type="match status" value="1"/>
</dbReference>
<keyword evidence="2" id="KW-0479">Metal-binding</keyword>
<evidence type="ECO:0000256" key="2">
    <source>
        <dbReference type="ARBA" id="ARBA00022723"/>
    </source>
</evidence>
<accession>A0A7E4W491</accession>
<proteinExistence type="predicted"/>
<dbReference type="FunFam" id="1.10.220.150:FF:000009">
    <property type="entry name" value="stromal membrane-associated protein 1 isoform X1"/>
    <property type="match status" value="1"/>
</dbReference>
<dbReference type="InterPro" id="IPR027267">
    <property type="entry name" value="AH/BAR_dom_sf"/>
</dbReference>
<evidence type="ECO:0000313" key="11">
    <source>
        <dbReference type="WBParaSite" id="Pan_g6673.t2"/>
    </source>
</evidence>
<dbReference type="AlphaFoldDB" id="A0A7E4W491"/>
<feature type="repeat" description="ANK" evidence="5">
    <location>
        <begin position="728"/>
        <end position="760"/>
    </location>
</feature>
<dbReference type="Proteomes" id="UP000492821">
    <property type="component" value="Unassembled WGS sequence"/>
</dbReference>
<dbReference type="InterPro" id="IPR036770">
    <property type="entry name" value="Ankyrin_rpt-contain_sf"/>
</dbReference>
<name>A0A7E4W491_PANRE</name>
<dbReference type="InterPro" id="IPR038508">
    <property type="entry name" value="ArfGAP_dom_sf"/>
</dbReference>
<evidence type="ECO:0000259" key="8">
    <source>
        <dbReference type="PROSITE" id="PS50003"/>
    </source>
</evidence>
<dbReference type="FunFam" id="2.30.29.30:FF:000384">
    <property type="entry name" value="Uncharacterized protein, isoform A"/>
    <property type="match status" value="1"/>
</dbReference>
<reference evidence="10" key="1">
    <citation type="journal article" date="2013" name="Genetics">
        <title>The draft genome and transcriptome of Panagrellus redivivus are shaped by the harsh demands of a free-living lifestyle.</title>
        <authorList>
            <person name="Srinivasan J."/>
            <person name="Dillman A.R."/>
            <person name="Macchietto M.G."/>
            <person name="Heikkinen L."/>
            <person name="Lakso M."/>
            <person name="Fracchia K.M."/>
            <person name="Antoshechkin I."/>
            <person name="Mortazavi A."/>
            <person name="Wong G."/>
            <person name="Sternberg P.W."/>
        </authorList>
    </citation>
    <scope>NUCLEOTIDE SEQUENCE [LARGE SCALE GENOMIC DNA]</scope>
    <source>
        <strain evidence="10">MT8872</strain>
    </source>
</reference>
<keyword evidence="5" id="KW-0040">ANK repeat</keyword>
<dbReference type="SMART" id="SM00248">
    <property type="entry name" value="ANK"/>
    <property type="match status" value="3"/>
</dbReference>
<keyword evidence="3 6" id="KW-0863">Zinc-finger</keyword>
<dbReference type="PROSITE" id="PS50115">
    <property type="entry name" value="ARFGAP"/>
    <property type="match status" value="1"/>
</dbReference>
<dbReference type="PROSITE" id="PS50088">
    <property type="entry name" value="ANK_REPEAT"/>
    <property type="match status" value="1"/>
</dbReference>
<evidence type="ECO:0000256" key="4">
    <source>
        <dbReference type="ARBA" id="ARBA00022833"/>
    </source>
</evidence>
<dbReference type="InterPro" id="IPR001849">
    <property type="entry name" value="PH_domain"/>
</dbReference>
<dbReference type="GO" id="GO:0008270">
    <property type="term" value="F:zinc ion binding"/>
    <property type="evidence" value="ECO:0007669"/>
    <property type="project" value="UniProtKB-KW"/>
</dbReference>
<feature type="compositionally biased region" description="Low complexity" evidence="7">
    <location>
        <begin position="408"/>
        <end position="418"/>
    </location>
</feature>
<dbReference type="PANTHER" id="PTHR23180:SF399">
    <property type="entry name" value="BLOWN FUSE, ISOFORM A-RELATED"/>
    <property type="match status" value="1"/>
</dbReference>
<dbReference type="SUPFAM" id="SSF103657">
    <property type="entry name" value="BAR/IMD domain-like"/>
    <property type="match status" value="1"/>
</dbReference>
<dbReference type="Gene3D" id="2.30.29.30">
    <property type="entry name" value="Pleckstrin-homology domain (PH domain)/Phosphotyrosine-binding domain (PTB)"/>
    <property type="match status" value="1"/>
</dbReference>
<dbReference type="Gene3D" id="1.25.40.20">
    <property type="entry name" value="Ankyrin repeat-containing domain"/>
    <property type="match status" value="1"/>
</dbReference>
<dbReference type="PROSITE" id="PS50003">
    <property type="entry name" value="PH_DOMAIN"/>
    <property type="match status" value="1"/>
</dbReference>
<dbReference type="InterPro" id="IPR002110">
    <property type="entry name" value="Ankyrin_rpt"/>
</dbReference>
<sequence>MATSIGYNLQKLDFTEAMKDSPTFRYNISEHEKYFARLNKSLDESVKHIETVAEHGQHFVSALYNMTVSLNGLWKDMQVTENAPNEAYDALSDAFAQIVVLNKSIVDFTFPTLKQQLDTFRNHPYREVQKMIEQKQRFEALSASFDDAISKKAGINKAKVKELHDARDSMTAVGTLFAHTTLDYVASIEVVHSKKCHVVLHSLTAFVTDIVKYFAKGNKFFEASDEVNLERIGRVVAELAEKGKVVERRMQDRYAAVPKEVYQLPAGLPADPDVIMEGYLMKRASNAFRTWNRRWFQIKDDKLLYCHRIGDTKLTVMEDNLKLCLVRQAPSSVERACCFELVTPSKNHLLQADSDALCSSWIRALQRTIQSLHESGQGYRQPNRISVCAENSTQGMNHQRNGLQTNCTAGASSSTSATLPTGIGRQSQMYPGAASTAHSAPGNEVSPKSQRRAETQAQMKRKIEQNFREVLSVEGNSVCADCGHKDPRWASLNLGVLVCIECSGVHRSLGVHVSKMRSLTMDDIDDAQWQVLLRLGNAKVNALYLANQPVAHCVPSPANPSSARTIREAWITAKYVDRRFAVGAKTAVKTSMSAVVTRQPSLNEYSLLPSTATEAVLMDDGPQTARSDSGLSVDAVSKRLSHSSYGGSDNNLDLAESPQTLTDAQKHALDACRTGNLDELRRAMIEGIDLNAPIGDVYLLHESIRSHDTATAEFLMLNGAKLTTVDVDGNTPLHFATLQGFPIVVHQLLRRNADGTVKNYAGKTALDLAVDEQHAHIVTLLRLHEMKTEFNEDYDYEMDQTLDSFITDLANKRESELNAGNESKV</sequence>
<dbReference type="SUPFAM" id="SSF50729">
    <property type="entry name" value="PH domain-like"/>
    <property type="match status" value="1"/>
</dbReference>
<reference evidence="11" key="2">
    <citation type="submission" date="2020-10" db="UniProtKB">
        <authorList>
            <consortium name="WormBaseParasite"/>
        </authorList>
    </citation>
    <scope>IDENTIFICATION</scope>
</reference>
<dbReference type="SMART" id="SM00105">
    <property type="entry name" value="ArfGap"/>
    <property type="match status" value="1"/>
</dbReference>
<dbReference type="Gene3D" id="1.10.220.150">
    <property type="entry name" value="Arf GTPase activating protein"/>
    <property type="match status" value="1"/>
</dbReference>
<keyword evidence="10" id="KW-1185">Reference proteome</keyword>
<protein>
    <submittedName>
        <fullName evidence="11">Arf-GAP with coiled-coil, ANK repeat and PH domain-containing protein 2</fullName>
    </submittedName>
</protein>
<evidence type="ECO:0000256" key="7">
    <source>
        <dbReference type="SAM" id="MobiDB-lite"/>
    </source>
</evidence>
<dbReference type="Pfam" id="PF00169">
    <property type="entry name" value="PH"/>
    <property type="match status" value="1"/>
</dbReference>
<dbReference type="SMART" id="SM00233">
    <property type="entry name" value="PH"/>
    <property type="match status" value="1"/>
</dbReference>
<dbReference type="Pfam" id="PF16746">
    <property type="entry name" value="BAR_3"/>
    <property type="match status" value="1"/>
</dbReference>
<dbReference type="InterPro" id="IPR045258">
    <property type="entry name" value="ACAP1/2/3-like"/>
</dbReference>
<dbReference type="WBParaSite" id="Pan_g6673.t2">
    <property type="protein sequence ID" value="Pan_g6673.t2"/>
    <property type="gene ID" value="Pan_g6673"/>
</dbReference>
<keyword evidence="4" id="KW-0862">Zinc</keyword>
<dbReference type="GO" id="GO:0005096">
    <property type="term" value="F:GTPase activator activity"/>
    <property type="evidence" value="ECO:0007669"/>
    <property type="project" value="UniProtKB-KW"/>
</dbReference>
<dbReference type="GO" id="GO:0005737">
    <property type="term" value="C:cytoplasm"/>
    <property type="evidence" value="ECO:0007669"/>
    <property type="project" value="InterPro"/>
</dbReference>
<dbReference type="InterPro" id="IPR037278">
    <property type="entry name" value="ARFGAP/RecO"/>
</dbReference>
<evidence type="ECO:0000256" key="3">
    <source>
        <dbReference type="ARBA" id="ARBA00022771"/>
    </source>
</evidence>